<protein>
    <submittedName>
        <fullName evidence="5">MarR family transcriptional regulator for hemolysin</fullName>
    </submittedName>
</protein>
<keyword evidence="3" id="KW-0804">Transcription</keyword>
<evidence type="ECO:0000256" key="3">
    <source>
        <dbReference type="ARBA" id="ARBA00023163"/>
    </source>
</evidence>
<dbReference type="InterPro" id="IPR023187">
    <property type="entry name" value="Tscrpt_reg_MarR-type_CS"/>
</dbReference>
<dbReference type="EMBL" id="JAATJA010000002">
    <property type="protein sequence ID" value="NJB68122.1"/>
    <property type="molecule type" value="Genomic_DNA"/>
</dbReference>
<dbReference type="PANTHER" id="PTHR33164">
    <property type="entry name" value="TRANSCRIPTIONAL REGULATOR, MARR FAMILY"/>
    <property type="match status" value="1"/>
</dbReference>
<evidence type="ECO:0000259" key="4">
    <source>
        <dbReference type="PROSITE" id="PS50995"/>
    </source>
</evidence>
<dbReference type="GO" id="GO:0006950">
    <property type="term" value="P:response to stress"/>
    <property type="evidence" value="ECO:0007669"/>
    <property type="project" value="TreeGrafter"/>
</dbReference>
<evidence type="ECO:0000313" key="6">
    <source>
        <dbReference type="Proteomes" id="UP000580856"/>
    </source>
</evidence>
<dbReference type="GO" id="GO:0003700">
    <property type="term" value="F:DNA-binding transcription factor activity"/>
    <property type="evidence" value="ECO:0007669"/>
    <property type="project" value="InterPro"/>
</dbReference>
<feature type="domain" description="HTH marR-type" evidence="4">
    <location>
        <begin position="13"/>
        <end position="145"/>
    </location>
</feature>
<dbReference type="PROSITE" id="PS50995">
    <property type="entry name" value="HTH_MARR_2"/>
    <property type="match status" value="1"/>
</dbReference>
<evidence type="ECO:0000313" key="5">
    <source>
        <dbReference type="EMBL" id="NJB68122.1"/>
    </source>
</evidence>
<comment type="caution">
    <text evidence="5">The sequence shown here is derived from an EMBL/GenBank/DDBJ whole genome shotgun (WGS) entry which is preliminary data.</text>
</comment>
<keyword evidence="1" id="KW-0805">Transcription regulation</keyword>
<dbReference type="PROSITE" id="PS01117">
    <property type="entry name" value="HTH_MARR_1"/>
    <property type="match status" value="1"/>
</dbReference>
<dbReference type="GO" id="GO:0003677">
    <property type="term" value="F:DNA binding"/>
    <property type="evidence" value="ECO:0007669"/>
    <property type="project" value="UniProtKB-KW"/>
</dbReference>
<dbReference type="Proteomes" id="UP000580856">
    <property type="component" value="Unassembled WGS sequence"/>
</dbReference>
<evidence type="ECO:0000256" key="2">
    <source>
        <dbReference type="ARBA" id="ARBA00023125"/>
    </source>
</evidence>
<organism evidence="5 6">
    <name type="scientific">Desulfobaculum xiamenense</name>
    <dbReference type="NCBI Taxonomy" id="995050"/>
    <lineage>
        <taxon>Bacteria</taxon>
        <taxon>Pseudomonadati</taxon>
        <taxon>Thermodesulfobacteriota</taxon>
        <taxon>Desulfovibrionia</taxon>
        <taxon>Desulfovibrionales</taxon>
        <taxon>Desulfovibrionaceae</taxon>
        <taxon>Desulfobaculum</taxon>
    </lineage>
</organism>
<dbReference type="RefSeq" id="WP_167941217.1">
    <property type="nucleotide sequence ID" value="NZ_JAATJA010000002.1"/>
</dbReference>
<sequence length="152" mass="17440">MDPKLSEIFNGKQRELGLLIAEIAREWRLRLDERMKPFGMSGARWVALLCLQKIGPTSQKHLAETIGVESPTLVRLLDRLEQDGWVLREVSETDRRKKLVRLTAQAGSFLDDFERIAISLREEIIKGIPKDELETCTKVLVDIRASLFRLAQ</sequence>
<proteinExistence type="predicted"/>
<name>A0A846QNT1_9BACT</name>
<dbReference type="InterPro" id="IPR000835">
    <property type="entry name" value="HTH_MarR-typ"/>
</dbReference>
<dbReference type="SMART" id="SM00347">
    <property type="entry name" value="HTH_MARR"/>
    <property type="match status" value="1"/>
</dbReference>
<reference evidence="5 6" key="1">
    <citation type="submission" date="2020-03" db="EMBL/GenBank/DDBJ databases">
        <title>Genomic Encyclopedia of Type Strains, Phase IV (KMG-IV): sequencing the most valuable type-strain genomes for metagenomic binning, comparative biology and taxonomic classification.</title>
        <authorList>
            <person name="Goeker M."/>
        </authorList>
    </citation>
    <scope>NUCLEOTIDE SEQUENCE [LARGE SCALE GENOMIC DNA]</scope>
    <source>
        <strain evidence="5 6">DSM 24233</strain>
    </source>
</reference>
<dbReference type="PRINTS" id="PR00598">
    <property type="entry name" value="HTHMARR"/>
</dbReference>
<dbReference type="InterPro" id="IPR036390">
    <property type="entry name" value="WH_DNA-bd_sf"/>
</dbReference>
<keyword evidence="6" id="KW-1185">Reference proteome</keyword>
<dbReference type="AlphaFoldDB" id="A0A846QNT1"/>
<accession>A0A846QNT1</accession>
<dbReference type="SUPFAM" id="SSF46785">
    <property type="entry name" value="Winged helix' DNA-binding domain"/>
    <property type="match status" value="1"/>
</dbReference>
<dbReference type="Gene3D" id="1.10.10.10">
    <property type="entry name" value="Winged helix-like DNA-binding domain superfamily/Winged helix DNA-binding domain"/>
    <property type="match status" value="1"/>
</dbReference>
<dbReference type="PANTHER" id="PTHR33164:SF64">
    <property type="entry name" value="TRANSCRIPTIONAL REGULATOR SLYA"/>
    <property type="match status" value="1"/>
</dbReference>
<dbReference type="InterPro" id="IPR036388">
    <property type="entry name" value="WH-like_DNA-bd_sf"/>
</dbReference>
<dbReference type="InterPro" id="IPR039422">
    <property type="entry name" value="MarR/SlyA-like"/>
</dbReference>
<evidence type="ECO:0000256" key="1">
    <source>
        <dbReference type="ARBA" id="ARBA00023015"/>
    </source>
</evidence>
<dbReference type="Pfam" id="PF01047">
    <property type="entry name" value="MarR"/>
    <property type="match status" value="1"/>
</dbReference>
<keyword evidence="2" id="KW-0238">DNA-binding</keyword>
<gene>
    <name evidence="5" type="ORF">GGQ74_001795</name>
</gene>